<gene>
    <name evidence="1" type="ORF">SDC9_99265</name>
</gene>
<comment type="caution">
    <text evidence="1">The sequence shown here is derived from an EMBL/GenBank/DDBJ whole genome shotgun (WGS) entry which is preliminary data.</text>
</comment>
<protein>
    <submittedName>
        <fullName evidence="1">Uncharacterized protein</fullName>
    </submittedName>
</protein>
<dbReference type="EMBL" id="VSSQ01013893">
    <property type="protein sequence ID" value="MPM52505.1"/>
    <property type="molecule type" value="Genomic_DNA"/>
</dbReference>
<name>A0A645AH36_9ZZZZ</name>
<accession>A0A645AH36</accession>
<proteinExistence type="predicted"/>
<organism evidence="1">
    <name type="scientific">bioreactor metagenome</name>
    <dbReference type="NCBI Taxonomy" id="1076179"/>
    <lineage>
        <taxon>unclassified sequences</taxon>
        <taxon>metagenomes</taxon>
        <taxon>ecological metagenomes</taxon>
    </lineage>
</organism>
<sequence length="64" mass="7677">MGWCAEYQVEFDELMKKWQDEIKETLKKDAPQWNSTLGVGKSETVLINDRYKEMLNELKTKYNM</sequence>
<reference evidence="1" key="1">
    <citation type="submission" date="2019-08" db="EMBL/GenBank/DDBJ databases">
        <authorList>
            <person name="Kucharzyk K."/>
            <person name="Murdoch R.W."/>
            <person name="Higgins S."/>
            <person name="Loffler F."/>
        </authorList>
    </citation>
    <scope>NUCLEOTIDE SEQUENCE</scope>
</reference>
<dbReference type="AlphaFoldDB" id="A0A645AH36"/>
<evidence type="ECO:0000313" key="1">
    <source>
        <dbReference type="EMBL" id="MPM52505.1"/>
    </source>
</evidence>